<dbReference type="AlphaFoldDB" id="A0AAE9B113"/>
<dbReference type="Gene3D" id="3.40.50.720">
    <property type="entry name" value="NAD(P)-binding Rossmann-like Domain"/>
    <property type="match status" value="1"/>
</dbReference>
<evidence type="ECO:0000256" key="1">
    <source>
        <dbReference type="ARBA" id="ARBA00017378"/>
    </source>
</evidence>
<dbReference type="PROSITE" id="PS51201">
    <property type="entry name" value="RCK_N"/>
    <property type="match status" value="1"/>
</dbReference>
<name>A0AAE9B113_9ACTN</name>
<dbReference type="EMBL" id="SPAZ01000094">
    <property type="protein sequence ID" value="TQE36154.1"/>
    <property type="molecule type" value="Genomic_DNA"/>
</dbReference>
<feature type="domain" description="RCK N-terminal" evidence="5">
    <location>
        <begin position="14"/>
        <end position="132"/>
    </location>
</feature>
<keyword evidence="3" id="KW-0630">Potassium</keyword>
<gene>
    <name evidence="7" type="ORF">Sipo8835_11050</name>
</gene>
<evidence type="ECO:0000256" key="4">
    <source>
        <dbReference type="ARBA" id="ARBA00023027"/>
    </source>
</evidence>
<feature type="domain" description="RCK C-terminal" evidence="6">
    <location>
        <begin position="150"/>
        <end position="229"/>
    </location>
</feature>
<protein>
    <recommendedName>
        <fullName evidence="1">Trk system potassium uptake protein TrkA</fullName>
    </recommendedName>
</protein>
<dbReference type="InterPro" id="IPR050721">
    <property type="entry name" value="Trk_Ktr_HKT_K-transport"/>
</dbReference>
<evidence type="ECO:0000313" key="7">
    <source>
        <dbReference type="EMBL" id="TQE36154.1"/>
    </source>
</evidence>
<evidence type="ECO:0000259" key="5">
    <source>
        <dbReference type="PROSITE" id="PS51201"/>
    </source>
</evidence>
<dbReference type="PANTHER" id="PTHR43833:SF8">
    <property type="entry name" value="TRK SYSTEM POTASSIUM UPTAKE PROTEIN TRKA"/>
    <property type="match status" value="1"/>
</dbReference>
<keyword evidence="4" id="KW-0520">NAD</keyword>
<sequence>MAAPPRGPSERSPTVKVIVVGCGRVGSMLAGLLATEGHDVAVVDRRPKAAQRLPDSPRIRFHEGNGYSRGVLTAAGVEHADAFVAVTSGDNSNIVSARTAKEAYRVPILLARIYDPRRADIYRELGIPTIASVRWTVHQLHQMLLHRHLSPELSFGNGETLLVRSELPDYLIGRRLTEFGIDGEIRVVEVTRGGRSLIPAHSTPAQAGDLVTFAVAATALGRLRGFLDKELGT</sequence>
<dbReference type="InterPro" id="IPR003148">
    <property type="entry name" value="RCK_N"/>
</dbReference>
<dbReference type="PANTHER" id="PTHR43833">
    <property type="entry name" value="POTASSIUM CHANNEL PROTEIN 2-RELATED-RELATED"/>
    <property type="match status" value="1"/>
</dbReference>
<comment type="caution">
    <text evidence="7">The sequence shown here is derived from an EMBL/GenBank/DDBJ whole genome shotgun (WGS) entry which is preliminary data.</text>
</comment>
<evidence type="ECO:0000259" key="6">
    <source>
        <dbReference type="PROSITE" id="PS51202"/>
    </source>
</evidence>
<reference evidence="7 8" key="1">
    <citation type="submission" date="2019-03" db="EMBL/GenBank/DDBJ databases">
        <title>Comparative genomic analyses of the sweetpotato soil rot pathogen, Streptomyces ipomoeae.</title>
        <authorList>
            <person name="Ruschel Soares N."/>
            <person name="Badger J.H."/>
            <person name="Huguet-Tapia J.C."/>
            <person name="Clark C.A."/>
            <person name="Pettis G.S."/>
        </authorList>
    </citation>
    <scope>NUCLEOTIDE SEQUENCE [LARGE SCALE GENOMIC DNA]</scope>
    <source>
        <strain evidence="7 8">88-35</strain>
    </source>
</reference>
<organism evidence="7 8">
    <name type="scientific">Streptomyces ipomoeae</name>
    <dbReference type="NCBI Taxonomy" id="103232"/>
    <lineage>
        <taxon>Bacteria</taxon>
        <taxon>Bacillati</taxon>
        <taxon>Actinomycetota</taxon>
        <taxon>Actinomycetes</taxon>
        <taxon>Kitasatosporales</taxon>
        <taxon>Streptomycetaceae</taxon>
        <taxon>Streptomyces</taxon>
    </lineage>
</organism>
<dbReference type="InterPro" id="IPR036721">
    <property type="entry name" value="RCK_C_sf"/>
</dbReference>
<dbReference type="Pfam" id="PF02254">
    <property type="entry name" value="TrkA_N"/>
    <property type="match status" value="1"/>
</dbReference>
<accession>A0AAE9B113</accession>
<dbReference type="PROSITE" id="PS51202">
    <property type="entry name" value="RCK_C"/>
    <property type="match status" value="1"/>
</dbReference>
<dbReference type="InterPro" id="IPR006036">
    <property type="entry name" value="K_uptake_TrkA"/>
</dbReference>
<proteinExistence type="predicted"/>
<dbReference type="Gene3D" id="3.30.70.1450">
    <property type="entry name" value="Regulator of K+ conductance, C-terminal domain"/>
    <property type="match status" value="1"/>
</dbReference>
<dbReference type="InterPro" id="IPR036291">
    <property type="entry name" value="NAD(P)-bd_dom_sf"/>
</dbReference>
<evidence type="ECO:0000256" key="3">
    <source>
        <dbReference type="ARBA" id="ARBA00022958"/>
    </source>
</evidence>
<dbReference type="Proteomes" id="UP000318720">
    <property type="component" value="Unassembled WGS sequence"/>
</dbReference>
<dbReference type="GO" id="GO:0005886">
    <property type="term" value="C:plasma membrane"/>
    <property type="evidence" value="ECO:0007669"/>
    <property type="project" value="InterPro"/>
</dbReference>
<keyword evidence="2" id="KW-0633">Potassium transport</keyword>
<dbReference type="InterPro" id="IPR006037">
    <property type="entry name" value="RCK_C"/>
</dbReference>
<dbReference type="PRINTS" id="PR00335">
    <property type="entry name" value="KUPTAKETRKA"/>
</dbReference>
<evidence type="ECO:0000256" key="2">
    <source>
        <dbReference type="ARBA" id="ARBA00022538"/>
    </source>
</evidence>
<dbReference type="GO" id="GO:0015079">
    <property type="term" value="F:potassium ion transmembrane transporter activity"/>
    <property type="evidence" value="ECO:0007669"/>
    <property type="project" value="InterPro"/>
</dbReference>
<keyword evidence="2" id="KW-0406">Ion transport</keyword>
<dbReference type="SUPFAM" id="SSF116726">
    <property type="entry name" value="TrkA C-terminal domain-like"/>
    <property type="match status" value="1"/>
</dbReference>
<evidence type="ECO:0000313" key="8">
    <source>
        <dbReference type="Proteomes" id="UP000318720"/>
    </source>
</evidence>
<keyword evidence="2" id="KW-0813">Transport</keyword>
<dbReference type="SUPFAM" id="SSF51735">
    <property type="entry name" value="NAD(P)-binding Rossmann-fold domains"/>
    <property type="match status" value="1"/>
</dbReference>